<dbReference type="PANTHER" id="PTHR17613">
    <property type="entry name" value="CEREBRAL PROTEIN-11-RELATED"/>
    <property type="match status" value="1"/>
</dbReference>
<evidence type="ECO:0000256" key="5">
    <source>
        <dbReference type="ARBA" id="ARBA00023054"/>
    </source>
</evidence>
<name>A0ABM1AC09_APLCA</name>
<keyword evidence="4 7" id="KW-1133">Transmembrane helix</keyword>
<comment type="subcellular location">
    <subcellularLocation>
        <location evidence="1">Membrane</location>
    </subcellularLocation>
</comment>
<organism evidence="8 9">
    <name type="scientific">Aplysia californica</name>
    <name type="common">California sea hare</name>
    <dbReference type="NCBI Taxonomy" id="6500"/>
    <lineage>
        <taxon>Eukaryota</taxon>
        <taxon>Metazoa</taxon>
        <taxon>Spiralia</taxon>
        <taxon>Lophotrochozoa</taxon>
        <taxon>Mollusca</taxon>
        <taxon>Gastropoda</taxon>
        <taxon>Heterobranchia</taxon>
        <taxon>Euthyneura</taxon>
        <taxon>Tectipleura</taxon>
        <taxon>Aplysiida</taxon>
        <taxon>Aplysioidea</taxon>
        <taxon>Aplysiidae</taxon>
        <taxon>Aplysia</taxon>
    </lineage>
</organism>
<proteinExistence type="inferred from homology"/>
<dbReference type="Pfam" id="PF10267">
    <property type="entry name" value="Tmemb_cc2"/>
    <property type="match status" value="1"/>
</dbReference>
<gene>
    <name evidence="9" type="primary">LOC106013486</name>
</gene>
<reference evidence="9" key="1">
    <citation type="submission" date="2025-08" db="UniProtKB">
        <authorList>
            <consortium name="RefSeq"/>
        </authorList>
    </citation>
    <scope>IDENTIFICATION</scope>
</reference>
<dbReference type="RefSeq" id="XP_012944829.1">
    <property type="nucleotide sequence ID" value="XM_013089375.2"/>
</dbReference>
<evidence type="ECO:0000256" key="6">
    <source>
        <dbReference type="ARBA" id="ARBA00023136"/>
    </source>
</evidence>
<keyword evidence="3 7" id="KW-0812">Transmembrane</keyword>
<evidence type="ECO:0000256" key="2">
    <source>
        <dbReference type="ARBA" id="ARBA00008108"/>
    </source>
</evidence>
<keyword evidence="6 7" id="KW-0472">Membrane</keyword>
<dbReference type="GeneID" id="106013486"/>
<sequence>MARGQNRCAGETLTAARILRLEQQQQQQQILSMEMVENATFRTIISKLINVVLALLAVVLVFVSTAATFLSPFVHSTSRLLLSGTAALVAWLLYHNLSYIESAASSLHSFFTWPWS</sequence>
<evidence type="ECO:0000313" key="9">
    <source>
        <dbReference type="RefSeq" id="XP_012944829.1"/>
    </source>
</evidence>
<feature type="transmembrane region" description="Helical" evidence="7">
    <location>
        <begin position="76"/>
        <end position="94"/>
    </location>
</feature>
<keyword evidence="5" id="KW-0175">Coiled coil</keyword>
<evidence type="ECO:0000313" key="8">
    <source>
        <dbReference type="Proteomes" id="UP000694888"/>
    </source>
</evidence>
<evidence type="ECO:0000256" key="1">
    <source>
        <dbReference type="ARBA" id="ARBA00004370"/>
    </source>
</evidence>
<evidence type="ECO:0000256" key="7">
    <source>
        <dbReference type="SAM" id="Phobius"/>
    </source>
</evidence>
<feature type="transmembrane region" description="Helical" evidence="7">
    <location>
        <begin position="48"/>
        <end position="70"/>
    </location>
</feature>
<comment type="similarity">
    <text evidence="2">Belongs to the TEX28 family.</text>
</comment>
<dbReference type="Proteomes" id="UP000694888">
    <property type="component" value="Unplaced"/>
</dbReference>
<protein>
    <submittedName>
        <fullName evidence="9">Transmembrane and coiled-coil domains protein 2</fullName>
    </submittedName>
</protein>
<accession>A0ABM1AC09</accession>
<dbReference type="InterPro" id="IPR019394">
    <property type="entry name" value="TEX28/TMCC"/>
</dbReference>
<evidence type="ECO:0000256" key="4">
    <source>
        <dbReference type="ARBA" id="ARBA00022989"/>
    </source>
</evidence>
<keyword evidence="8" id="KW-1185">Reference proteome</keyword>
<evidence type="ECO:0000256" key="3">
    <source>
        <dbReference type="ARBA" id="ARBA00022692"/>
    </source>
</evidence>
<dbReference type="PANTHER" id="PTHR17613:SF14">
    <property type="entry name" value="DEMENTIN, ISOFORM H"/>
    <property type="match status" value="1"/>
</dbReference>